<dbReference type="PANTHER" id="PTHR43158:SF2">
    <property type="entry name" value="SKFA PEPTIDE EXPORT ATP-BINDING PROTEIN SKFE"/>
    <property type="match status" value="1"/>
</dbReference>
<dbReference type="AlphaFoldDB" id="A0A0M5IGP5"/>
<dbReference type="PANTHER" id="PTHR43158">
    <property type="entry name" value="SKFA PEPTIDE EXPORT ATP-BINDING PROTEIN SKFE"/>
    <property type="match status" value="1"/>
</dbReference>
<keyword evidence="5" id="KW-1185">Reference proteome</keyword>
<proteinExistence type="predicted"/>
<dbReference type="Pfam" id="PF00005">
    <property type="entry name" value="ABC_tran"/>
    <property type="match status" value="1"/>
</dbReference>
<dbReference type="GO" id="GO:0005524">
    <property type="term" value="F:ATP binding"/>
    <property type="evidence" value="ECO:0007669"/>
    <property type="project" value="UniProtKB-KW"/>
</dbReference>
<dbReference type="KEGG" id="cdx:CDES_13770"/>
<evidence type="ECO:0000313" key="4">
    <source>
        <dbReference type="EMBL" id="ALC07081.1"/>
    </source>
</evidence>
<dbReference type="GO" id="GO:0016887">
    <property type="term" value="F:ATP hydrolysis activity"/>
    <property type="evidence" value="ECO:0007669"/>
    <property type="project" value="InterPro"/>
</dbReference>
<keyword evidence="2" id="KW-0067">ATP-binding</keyword>
<name>A0A0M5IGP5_9CORY</name>
<dbReference type="Proteomes" id="UP000068067">
    <property type="component" value="Chromosome"/>
</dbReference>
<evidence type="ECO:0000259" key="3">
    <source>
        <dbReference type="Pfam" id="PF00005"/>
    </source>
</evidence>
<feature type="domain" description="ABC transporter" evidence="3">
    <location>
        <begin position="29"/>
        <end position="63"/>
    </location>
</feature>
<dbReference type="InterPro" id="IPR027417">
    <property type="entry name" value="P-loop_NTPase"/>
</dbReference>
<dbReference type="PATRIC" id="fig|931089.4.peg.2784"/>
<evidence type="ECO:0000256" key="2">
    <source>
        <dbReference type="ARBA" id="ARBA00022840"/>
    </source>
</evidence>
<dbReference type="Gene3D" id="3.40.50.300">
    <property type="entry name" value="P-loop containing nucleotide triphosphate hydrolases"/>
    <property type="match status" value="1"/>
</dbReference>
<keyword evidence="1" id="KW-0547">Nucleotide-binding</keyword>
<sequence>MLRAFEMLRKTPNNPALERELIDASELDTTKRVREYSTGNRRKVSLIAALSHEPDLLLLDEPTLLVSIPSWSNSSFTLSAMPATTVPQYF</sequence>
<dbReference type="SUPFAM" id="SSF52540">
    <property type="entry name" value="P-loop containing nucleoside triphosphate hydrolases"/>
    <property type="match status" value="1"/>
</dbReference>
<dbReference type="InterPro" id="IPR003439">
    <property type="entry name" value="ABC_transporter-like_ATP-bd"/>
</dbReference>
<dbReference type="STRING" id="931089.CDES_13770"/>
<dbReference type="EMBL" id="CP009220">
    <property type="protein sequence ID" value="ALC07081.1"/>
    <property type="molecule type" value="Genomic_DNA"/>
</dbReference>
<reference evidence="4 5" key="1">
    <citation type="submission" date="2014-08" db="EMBL/GenBank/DDBJ databases">
        <title>Complete genome sequence of Corynebacterium deserti GIMN1.010 (=DSM 45689), isolated from desert sand in western China.</title>
        <authorList>
            <person name="Ruckert C."/>
            <person name="Albersmeier A."/>
            <person name="Kalinowski J."/>
        </authorList>
    </citation>
    <scope>NUCLEOTIDE SEQUENCE [LARGE SCALE GENOMIC DNA]</scope>
    <source>
        <strain evidence="4 5">GIMN1.010</strain>
    </source>
</reference>
<gene>
    <name evidence="4" type="ORF">CDES_13770</name>
</gene>
<organism evidence="4 5">
    <name type="scientific">Corynebacterium deserti GIMN1.010</name>
    <dbReference type="NCBI Taxonomy" id="931089"/>
    <lineage>
        <taxon>Bacteria</taxon>
        <taxon>Bacillati</taxon>
        <taxon>Actinomycetota</taxon>
        <taxon>Actinomycetes</taxon>
        <taxon>Mycobacteriales</taxon>
        <taxon>Corynebacteriaceae</taxon>
        <taxon>Corynebacterium</taxon>
    </lineage>
</organism>
<evidence type="ECO:0000256" key="1">
    <source>
        <dbReference type="ARBA" id="ARBA00022741"/>
    </source>
</evidence>
<protein>
    <recommendedName>
        <fullName evidence="3">ABC transporter domain-containing protein</fullName>
    </recommendedName>
</protein>
<evidence type="ECO:0000313" key="5">
    <source>
        <dbReference type="Proteomes" id="UP000068067"/>
    </source>
</evidence>
<accession>A0A0M5IGP5</accession>